<reference evidence="3" key="6">
    <citation type="journal article" date="2017" name="Nat. Commun.">
        <title>Evolutionary dynamics and genomic features of the Elizabethkingia anophelis 2015 to 2016 Wisconsin outbreak strain.</title>
        <authorList>
            <person name="Perrin A."/>
            <person name="Larsonneur E."/>
            <person name="Nicholson A.C."/>
            <person name="Edwards D.J."/>
            <person name="Gundlach K.M."/>
            <person name="Whitney A.M."/>
            <person name="Gulvik C.A."/>
            <person name="Bell M.E."/>
            <person name="Rendueles O."/>
            <person name="Cury J."/>
            <person name="Hugon P."/>
            <person name="Clermont D."/>
            <person name="Enouf V."/>
            <person name="Loparev V."/>
            <person name="Juieng P."/>
            <person name="Monson T."/>
            <person name="Warshauer D."/>
            <person name="Elbadawi L.I."/>
            <person name="Walters M.S."/>
            <person name="Crist M.B."/>
            <person name="Noble-Wang J."/>
            <person name="Borlaug G."/>
            <person name="Rocha E.P.C."/>
            <person name="Criscuolo A."/>
            <person name="Touchon M."/>
            <person name="Davis J.P."/>
            <person name="Holt K.E."/>
            <person name="McQuiston J.R."/>
            <person name="Brisse S."/>
        </authorList>
    </citation>
    <scope>NUCLEOTIDE SEQUENCE</scope>
</reference>
<evidence type="ECO:0000313" key="3">
    <source>
        <dbReference type="EMBL" id="DAC75207.1"/>
    </source>
</evidence>
<dbReference type="PANTHER" id="PTHR39639">
    <property type="entry name" value="CHROMOSOME 16, WHOLE GENOME SHOTGUN SEQUENCE"/>
    <property type="match status" value="1"/>
</dbReference>
<proteinExistence type="predicted"/>
<name>A0A455ZED3_9FLAO</name>
<reference evidence="3" key="3">
    <citation type="journal article" date="2016" name="Genome Announc.">
        <title>Complete Genome Sequences of Four Strains from the 2015-2016 Elizabethkingia anophelis Outbreak.</title>
        <authorList>
            <person name="Nicholson A.C."/>
            <person name="Whitney A.M."/>
            <person name="Emery B.D."/>
            <person name="Bell M.E."/>
            <person name="Gartin J.T."/>
            <person name="Humrighouse B.W."/>
            <person name="Loparev V.N."/>
            <person name="Batra D."/>
            <person name="Sheth M."/>
            <person name="Rowe L.A."/>
            <person name="Juieng P."/>
            <person name="Knipe K."/>
            <person name="Gulvik C."/>
            <person name="McQuiston J.R."/>
        </authorList>
    </citation>
    <scope>NUCLEOTIDE SEQUENCE</scope>
</reference>
<dbReference type="Pfam" id="PF23871">
    <property type="entry name" value="DUF7226"/>
    <property type="match status" value="1"/>
</dbReference>
<reference evidence="3" key="8">
    <citation type="journal article" date="2018" name="J. ISSAAS">
        <title>In Silico Identification of Three Types of Integrative and Conjugative Elements (ICEs) in Elizabethkingia anophelis Strains Isolated from Around the World.</title>
        <authorList>
            <person name="Xu J."/>
            <person name="Pei D."/>
            <person name="Nicholson A."/>
            <person name="Lan Y."/>
            <person name="Xia Q."/>
        </authorList>
    </citation>
    <scope>NUCLEOTIDE SEQUENCE</scope>
</reference>
<reference evidence="3" key="4">
    <citation type="journal article" date="2016" name="Sci. Rep.">
        <title>Genomic epidemiology and global diversity of the emerging bacterial pathogen Elizabethkingia anophelis.</title>
        <authorList>
            <person name="Breurec S."/>
            <person name="Criscuolo A."/>
            <person name="Diancourt L."/>
            <person name="Rendueles O."/>
            <person name="Vandenbogaert M."/>
            <person name="Passet V."/>
            <person name="Caro V."/>
            <person name="Rocha E.P."/>
            <person name="Touchon M."/>
            <person name="Brisse S."/>
        </authorList>
    </citation>
    <scope>NUCLEOTIDE SEQUENCE</scope>
</reference>
<dbReference type="Pfam" id="PF03235">
    <property type="entry name" value="GmrSD_N"/>
    <property type="match status" value="1"/>
</dbReference>
<reference evidence="3" key="2">
    <citation type="journal article" date="2014" name="PLoS ONE">
        <title>Insights from the genome annotation of Elizabethkingia anophelis from the malaria vector Anopheles gambiae.</title>
        <authorList>
            <person name="Kukutla P."/>
            <person name="Lindberg B.G."/>
            <person name="Pei D."/>
            <person name="Rayl M."/>
            <person name="Yu W."/>
            <person name="Steritz M."/>
            <person name="Faye I."/>
            <person name="Xu J."/>
        </authorList>
    </citation>
    <scope>NUCLEOTIDE SEQUENCE</scope>
</reference>
<evidence type="ECO:0000259" key="2">
    <source>
        <dbReference type="Pfam" id="PF23871"/>
    </source>
</evidence>
<dbReference type="EMBL" id="BK010601">
    <property type="protein sequence ID" value="DAC75207.1"/>
    <property type="molecule type" value="Genomic_DNA"/>
</dbReference>
<sequence>MKISITQVPQADELSRVIKTVEAVYNDNNTFKKIANYVGFTERQGRYYRLAAIILGLLENDHNNAILTHQGRQLIGLDSTDQITFIRHILRKNALFIQVLSEIENKSNGISKSELLQYLFNIVDGAEETIKRRFNTIINWLVDTNLILIRTKSTENTSEENYYFINLDINGNESENESEKVEIEEVDENSVLEKPFDPTKINIETKTPSLDTLISRISEKEIQMNTESYFQRSSDLWSDEKQSRLIESILIRFPLPAFFFDASDDNNWLVVDGLQRLSSIRNFCVDKSLKLSNLEFLPQLNGLGYSDLSGDLKRILKESQVVIYKIMPGTPVDVKFNIFKRINTGGLVLEPQEIRHALFQGRPADFVKKLANDKYFKLATDNKIKSHRMQDRDFATRFLCFYLLGIENYNSDLDTYMSKAMAKLNDKSLDLNLIEKDFSKSMQLSYDIFGHNSFRKILEETKRTPPINKALFDAISTQFSFLDDNSILQLKSNKNIFVNTLRTALTYDTDFFESVSSSTGAKNNVMKRHSEIRNIINNTLYNS</sequence>
<reference evidence="3" key="5">
    <citation type="journal article" date="2017" name="Genome Announc.">
        <title>Complete Circularized Genome Sequences of Four Strains of Elizabethkingia anophelis, Including Two Novel Strains Isolated from Wild-Caught Anopheles sinensis.</title>
        <authorList>
            <person name="Pei D."/>
            <person name="Nicholson A.C."/>
            <person name="Jiang J."/>
            <person name="Chen H."/>
            <person name="Whitney A.M."/>
            <person name="Villarma A."/>
            <person name="Bell M."/>
            <person name="Humrighouse B."/>
            <person name="Rowe L.A."/>
            <person name="Sheth M."/>
            <person name="Batra D."/>
            <person name="Juieng P."/>
            <person name="Loparev V.N."/>
            <person name="McQuiston J.R."/>
            <person name="Lan Y."/>
            <person name="Ma Y."/>
            <person name="Xu J."/>
        </authorList>
    </citation>
    <scope>NUCLEOTIDE SEQUENCE</scope>
</reference>
<feature type="domain" description="DUF7226" evidence="2">
    <location>
        <begin position="16"/>
        <end position="141"/>
    </location>
</feature>
<evidence type="ECO:0000259" key="1">
    <source>
        <dbReference type="Pfam" id="PF03235"/>
    </source>
</evidence>
<dbReference type="RefSeq" id="WP_078674427.1">
    <property type="nucleotide sequence ID" value="NZ_CP014340.1"/>
</dbReference>
<protein>
    <submittedName>
        <fullName evidence="3">Uncharacterized protein</fullName>
    </submittedName>
</protein>
<gene>
    <name evidence="3" type="primary">ICEEaII(7)_F3543_63196_61565</name>
</gene>
<dbReference type="InterPro" id="IPR055650">
    <property type="entry name" value="DUF7226"/>
</dbReference>
<organism evidence="3">
    <name type="scientific">Elizabethkingia anophelis</name>
    <dbReference type="NCBI Taxonomy" id="1117645"/>
    <lineage>
        <taxon>Bacteria</taxon>
        <taxon>Pseudomonadati</taxon>
        <taxon>Bacteroidota</taxon>
        <taxon>Flavobacteriia</taxon>
        <taxon>Flavobacteriales</taxon>
        <taxon>Weeksellaceae</taxon>
        <taxon>Elizabethkingia</taxon>
    </lineage>
</organism>
<dbReference type="PANTHER" id="PTHR39639:SF1">
    <property type="entry name" value="DUF262 DOMAIN-CONTAINING PROTEIN"/>
    <property type="match status" value="1"/>
</dbReference>
<accession>A0A455ZED3</accession>
<reference evidence="3" key="1">
    <citation type="journal article" date="2014" name="Genome Biol. Evol.">
        <title>Comparative genomic analysis of malaria mosquito vector-associated novel pathogen Elizabethkingia anophelis.</title>
        <authorList>
            <person name="Teo J."/>
            <person name="Tan S.Y."/>
            <person name="Liu Y."/>
            <person name="Tay M."/>
            <person name="Ding Y."/>
            <person name="Li Y."/>
            <person name="Kjelleberg S."/>
            <person name="Givskov M."/>
            <person name="Lin R.T."/>
            <person name="Yang L."/>
        </authorList>
    </citation>
    <scope>NUCLEOTIDE SEQUENCE</scope>
</reference>
<feature type="domain" description="GmrSD restriction endonucleases N-terminal" evidence="1">
    <location>
        <begin position="226"/>
        <end position="359"/>
    </location>
</feature>
<dbReference type="InterPro" id="IPR004919">
    <property type="entry name" value="GmrSD_N"/>
</dbReference>
<dbReference type="AlphaFoldDB" id="A0A455ZED3"/>
<reference evidence="3" key="7">
    <citation type="journal article" date="2017" name="Sci. Rep.">
        <title>Genomic features, phylogenetic relationships, and comparative genomics of Elizabethkingia anophelis strain EM361-97 isolated in Taiwan.</title>
        <authorList>
            <person name="Lin J.N."/>
            <person name="Lai C.H."/>
            <person name="Yang C.H."/>
            <person name="Huang Y.H."/>
            <person name="Lin H.H."/>
        </authorList>
    </citation>
    <scope>NUCLEOTIDE SEQUENCE</scope>
</reference>